<organism evidence="9 10">
    <name type="scientific">Symbiodinium microadriaticum</name>
    <name type="common">Dinoflagellate</name>
    <name type="synonym">Zooxanthella microadriatica</name>
    <dbReference type="NCBI Taxonomy" id="2951"/>
    <lineage>
        <taxon>Eukaryota</taxon>
        <taxon>Sar</taxon>
        <taxon>Alveolata</taxon>
        <taxon>Dinophyceae</taxon>
        <taxon>Suessiales</taxon>
        <taxon>Symbiodiniaceae</taxon>
        <taxon>Symbiodinium</taxon>
    </lineage>
</organism>
<keyword evidence="3" id="KW-0507">mRNA processing</keyword>
<evidence type="ECO:0000313" key="9">
    <source>
        <dbReference type="EMBL" id="OLQ09616.1"/>
    </source>
</evidence>
<dbReference type="GO" id="GO:0000349">
    <property type="term" value="P:generation of catalytic spliceosome for first transesterification step"/>
    <property type="evidence" value="ECO:0007669"/>
    <property type="project" value="TreeGrafter"/>
</dbReference>
<dbReference type="SMART" id="SM00386">
    <property type="entry name" value="HAT"/>
    <property type="match status" value="4"/>
</dbReference>
<keyword evidence="4" id="KW-0677">Repeat</keyword>
<accession>A0A1Q9EQA3</accession>
<keyword evidence="5" id="KW-0508">mRNA splicing</keyword>
<evidence type="ECO:0000313" key="10">
    <source>
        <dbReference type="Proteomes" id="UP000186817"/>
    </source>
</evidence>
<proteinExistence type="inferred from homology"/>
<dbReference type="GO" id="GO:0071007">
    <property type="term" value="C:U2-type catalytic step 2 spliceosome"/>
    <property type="evidence" value="ECO:0007669"/>
    <property type="project" value="TreeGrafter"/>
</dbReference>
<evidence type="ECO:0000256" key="6">
    <source>
        <dbReference type="ARBA" id="ARBA00023242"/>
    </source>
</evidence>
<dbReference type="InterPro" id="IPR045075">
    <property type="entry name" value="Syf1-like"/>
</dbReference>
<gene>
    <name evidence="9" type="primary">Xab2</name>
    <name evidence="9" type="ORF">AK812_SmicGene6717</name>
</gene>
<dbReference type="Pfam" id="PF23231">
    <property type="entry name" value="HAT_Syf1_CNRKL1_C"/>
    <property type="match status" value="1"/>
</dbReference>
<sequence length="608" mass="69532">MGAVGKDDRILVYLLKTCPCAKISYQPQCEGVDNMFKWRPAEISSQVVFCQALFSKLRDEKVLLLCKLYDVTDADLDTFLRGVYHENLRDGDMFLGLRLDVERRWLATLLAVQMLTQVASPALILSYARFLEDRKYFEDAFKIYERGIKVFSWPHVGDIWLTYLSKFVERYGGRKLERARDLFEQAVEKVPSKFARRLHMLYAKLEEEHGLARHALSIYNRATKAVEEKDMFEMYGILLRKTAELFGQTRTREIYDQAIEALPQDRIKDACMRYAKMETMLGEVDRARAIYVHASQFCDPRREEEFWKVWRGFEVQHGNEDTFRDMLRIKRSVQAMFSQVHFNATDIAAETGREVLDPMAAAEEEMKTEEERKRKGGALGIDAKRQRVTADAETARKELLGNFEPAEGFEGPRDGFIFKLGIKGLGYYEDSSLREIEARSAAAAAAERKALAAERKATEANPEEIELDLDDDEDEDAAPEAAPSGPAAPMASNAEEIELNVEDIDEAPIAPEVFGSGLSSLRASMPEVQIQIAKCRGRFGWVIRALAVGMRSPCKSRPLQSQLRRKRRDPEHWRNSRRRAKEKVARRASTSVTRTPNQRCLITLGRIE</sequence>
<evidence type="ECO:0000256" key="4">
    <source>
        <dbReference type="ARBA" id="ARBA00022737"/>
    </source>
</evidence>
<dbReference type="PANTHER" id="PTHR11246">
    <property type="entry name" value="PRE-MRNA SPLICING FACTOR"/>
    <property type="match status" value="1"/>
</dbReference>
<dbReference type="PANTHER" id="PTHR11246:SF5">
    <property type="entry name" value="PRE-MRNA-SPLICING FACTOR SYF1"/>
    <property type="match status" value="1"/>
</dbReference>
<feature type="region of interest" description="Disordered" evidence="7">
    <location>
        <begin position="453"/>
        <end position="490"/>
    </location>
</feature>
<dbReference type="EMBL" id="LSRX01000093">
    <property type="protein sequence ID" value="OLQ09616.1"/>
    <property type="molecule type" value="Genomic_DNA"/>
</dbReference>
<feature type="compositionally biased region" description="Acidic residues" evidence="7">
    <location>
        <begin position="461"/>
        <end position="478"/>
    </location>
</feature>
<dbReference type="GO" id="GO:0071014">
    <property type="term" value="C:post-mRNA release spliceosomal complex"/>
    <property type="evidence" value="ECO:0007669"/>
    <property type="project" value="TreeGrafter"/>
</dbReference>
<evidence type="ECO:0000256" key="1">
    <source>
        <dbReference type="ARBA" id="ARBA00004123"/>
    </source>
</evidence>
<dbReference type="InterPro" id="IPR011990">
    <property type="entry name" value="TPR-like_helical_dom_sf"/>
</dbReference>
<evidence type="ECO:0000256" key="7">
    <source>
        <dbReference type="SAM" id="MobiDB-lite"/>
    </source>
</evidence>
<feature type="region of interest" description="Disordered" evidence="7">
    <location>
        <begin position="554"/>
        <end position="592"/>
    </location>
</feature>
<dbReference type="OrthoDB" id="10067343at2759"/>
<dbReference type="GO" id="GO:0000974">
    <property type="term" value="C:Prp19 complex"/>
    <property type="evidence" value="ECO:0007669"/>
    <property type="project" value="TreeGrafter"/>
</dbReference>
<comment type="subcellular location">
    <subcellularLocation>
        <location evidence="1">Nucleus</location>
    </subcellularLocation>
</comment>
<evidence type="ECO:0000256" key="2">
    <source>
        <dbReference type="ARBA" id="ARBA00008644"/>
    </source>
</evidence>
<comment type="caution">
    <text evidence="9">The sequence shown here is derived from an EMBL/GenBank/DDBJ whole genome shotgun (WGS) entry which is preliminary data.</text>
</comment>
<comment type="similarity">
    <text evidence="2">Belongs to the crooked-neck family.</text>
</comment>
<reference evidence="9 10" key="1">
    <citation type="submission" date="2016-02" db="EMBL/GenBank/DDBJ databases">
        <title>Genome analysis of coral dinoflagellate symbionts highlights evolutionary adaptations to a symbiotic lifestyle.</title>
        <authorList>
            <person name="Aranda M."/>
            <person name="Li Y."/>
            <person name="Liew Y.J."/>
            <person name="Baumgarten S."/>
            <person name="Simakov O."/>
            <person name="Wilson M."/>
            <person name="Piel J."/>
            <person name="Ashoor H."/>
            <person name="Bougouffa S."/>
            <person name="Bajic V.B."/>
            <person name="Ryu T."/>
            <person name="Ravasi T."/>
            <person name="Bayer T."/>
            <person name="Micklem G."/>
            <person name="Kim H."/>
            <person name="Bhak J."/>
            <person name="Lajeunesse T.C."/>
            <person name="Voolstra C.R."/>
        </authorList>
    </citation>
    <scope>NUCLEOTIDE SEQUENCE [LARGE SCALE GENOMIC DNA]</scope>
    <source>
        <strain evidence="9 10">CCMP2467</strain>
    </source>
</reference>
<feature type="compositionally biased region" description="Basic residues" evidence="7">
    <location>
        <begin position="575"/>
        <end position="586"/>
    </location>
</feature>
<dbReference type="AlphaFoldDB" id="A0A1Q9EQA3"/>
<dbReference type="SUPFAM" id="SSF48452">
    <property type="entry name" value="TPR-like"/>
    <property type="match status" value="2"/>
</dbReference>
<evidence type="ECO:0000256" key="3">
    <source>
        <dbReference type="ARBA" id="ARBA00022664"/>
    </source>
</evidence>
<dbReference type="Gene3D" id="1.25.40.10">
    <property type="entry name" value="Tetratricopeptide repeat domain"/>
    <property type="match status" value="1"/>
</dbReference>
<dbReference type="InterPro" id="IPR003107">
    <property type="entry name" value="HAT"/>
</dbReference>
<feature type="compositionally biased region" description="Low complexity" evidence="7">
    <location>
        <begin position="479"/>
        <end position="489"/>
    </location>
</feature>
<keyword evidence="10" id="KW-1185">Reference proteome</keyword>
<evidence type="ECO:0000256" key="5">
    <source>
        <dbReference type="ARBA" id="ARBA00023187"/>
    </source>
</evidence>
<dbReference type="InterPro" id="IPR055430">
    <property type="entry name" value="HAT_Syf1_CNRKL1_C"/>
</dbReference>
<feature type="domain" description="Pre-mRNA-splicing factor Syf1/CRNKL1-like C-terminal HAT-repeats" evidence="8">
    <location>
        <begin position="117"/>
        <end position="371"/>
    </location>
</feature>
<evidence type="ECO:0000259" key="8">
    <source>
        <dbReference type="Pfam" id="PF23231"/>
    </source>
</evidence>
<keyword evidence="6" id="KW-0539">Nucleus</keyword>
<name>A0A1Q9EQA3_SYMMI</name>
<protein>
    <submittedName>
        <fullName evidence="9">Pre-mRNA-splicing factor SYF1</fullName>
    </submittedName>
</protein>
<dbReference type="Proteomes" id="UP000186817">
    <property type="component" value="Unassembled WGS sequence"/>
</dbReference>